<keyword evidence="4" id="KW-1185">Reference proteome</keyword>
<comment type="caution">
    <text evidence="3">The sequence shown here is derived from an EMBL/GenBank/DDBJ whole genome shotgun (WGS) entry which is preliminary data.</text>
</comment>
<gene>
    <name evidence="3" type="ORF">B0H16DRAFT_1734387</name>
</gene>
<dbReference type="EMBL" id="JARKIB010000168">
    <property type="protein sequence ID" value="KAJ7729020.1"/>
    <property type="molecule type" value="Genomic_DNA"/>
</dbReference>
<proteinExistence type="predicted"/>
<name>A0AAD7HV35_9AGAR</name>
<reference evidence="3" key="1">
    <citation type="submission" date="2023-03" db="EMBL/GenBank/DDBJ databases">
        <title>Massive genome expansion in bonnet fungi (Mycena s.s.) driven by repeated elements and novel gene families across ecological guilds.</title>
        <authorList>
            <consortium name="Lawrence Berkeley National Laboratory"/>
            <person name="Harder C.B."/>
            <person name="Miyauchi S."/>
            <person name="Viragh M."/>
            <person name="Kuo A."/>
            <person name="Thoen E."/>
            <person name="Andreopoulos B."/>
            <person name="Lu D."/>
            <person name="Skrede I."/>
            <person name="Drula E."/>
            <person name="Henrissat B."/>
            <person name="Morin E."/>
            <person name="Kohler A."/>
            <person name="Barry K."/>
            <person name="LaButti K."/>
            <person name="Morin E."/>
            <person name="Salamov A."/>
            <person name="Lipzen A."/>
            <person name="Mereny Z."/>
            <person name="Hegedus B."/>
            <person name="Baldrian P."/>
            <person name="Stursova M."/>
            <person name="Weitz H."/>
            <person name="Taylor A."/>
            <person name="Grigoriev I.V."/>
            <person name="Nagy L.G."/>
            <person name="Martin F."/>
            <person name="Kauserud H."/>
        </authorList>
    </citation>
    <scope>NUCLEOTIDE SEQUENCE</scope>
    <source>
        <strain evidence="3">CBHHK182m</strain>
    </source>
</reference>
<evidence type="ECO:0000256" key="2">
    <source>
        <dbReference type="SAM" id="Phobius"/>
    </source>
</evidence>
<feature type="region of interest" description="Disordered" evidence="1">
    <location>
        <begin position="180"/>
        <end position="200"/>
    </location>
</feature>
<evidence type="ECO:0000256" key="1">
    <source>
        <dbReference type="SAM" id="MobiDB-lite"/>
    </source>
</evidence>
<feature type="compositionally biased region" description="Basic and acidic residues" evidence="1">
    <location>
        <begin position="303"/>
        <end position="314"/>
    </location>
</feature>
<accession>A0AAD7HV35</accession>
<organism evidence="3 4">
    <name type="scientific">Mycena metata</name>
    <dbReference type="NCBI Taxonomy" id="1033252"/>
    <lineage>
        <taxon>Eukaryota</taxon>
        <taxon>Fungi</taxon>
        <taxon>Dikarya</taxon>
        <taxon>Basidiomycota</taxon>
        <taxon>Agaricomycotina</taxon>
        <taxon>Agaricomycetes</taxon>
        <taxon>Agaricomycetidae</taxon>
        <taxon>Agaricales</taxon>
        <taxon>Marasmiineae</taxon>
        <taxon>Mycenaceae</taxon>
        <taxon>Mycena</taxon>
    </lineage>
</organism>
<evidence type="ECO:0000313" key="4">
    <source>
        <dbReference type="Proteomes" id="UP001215598"/>
    </source>
</evidence>
<protein>
    <submittedName>
        <fullName evidence="3">Uncharacterized protein</fullName>
    </submittedName>
</protein>
<evidence type="ECO:0000313" key="3">
    <source>
        <dbReference type="EMBL" id="KAJ7729020.1"/>
    </source>
</evidence>
<dbReference type="AlphaFoldDB" id="A0AAD7HV35"/>
<keyword evidence="2" id="KW-0472">Membrane</keyword>
<feature type="transmembrane region" description="Helical" evidence="2">
    <location>
        <begin position="7"/>
        <end position="31"/>
    </location>
</feature>
<keyword evidence="2" id="KW-0812">Transmembrane</keyword>
<keyword evidence="2" id="KW-1133">Transmembrane helix</keyword>
<sequence>MAASIVFARAVIIISLCAILLPFIDFDFIWVVLQFAQAYTQSIVITSEGDVSFSSVNATVFLLFSLAFQSSLKEFYSGCDIHVSANNCSRVDSFGIIGDPRMPISVALSMSIPADIHWLRVSVKADDRYGRDNRTDPGPPWGEPLWYVSLDEEAGEDAGVMADLYRTLHPFITALPAAVPSHHHGRRPRHPTDTNHQSPMVNEYGTATKLLQDTSSPLRQSLNLPSSHGVCLPRVLFGANVVLTEVPRPPTAICARLQHGTLVRQWQAPGLSGPAFRWRPAYPGRRRRAGIVAFIRERLVDVGDDPRLDGKDTDIGANDVEAQTGAGSDDRGGAGTGAPEEEGTHPELGGPGDPAGFQP</sequence>
<dbReference type="Proteomes" id="UP001215598">
    <property type="component" value="Unassembled WGS sequence"/>
</dbReference>
<feature type="region of interest" description="Disordered" evidence="1">
    <location>
        <begin position="303"/>
        <end position="359"/>
    </location>
</feature>